<reference evidence="2 3" key="2">
    <citation type="journal article" date="2016" name="PeerJ">
        <title>Analysis of five complete genome sequences for members of the class Peribacteria in the recently recognized Peregrinibacteria bacterial phylum.</title>
        <authorList>
            <person name="Anantharaman K."/>
            <person name="Brown C.T."/>
            <person name="Burstein D."/>
            <person name="Castelle C.J."/>
            <person name="Probst A.J."/>
            <person name="Thomas B.C."/>
            <person name="Williams K.H."/>
            <person name="Banfield J.F."/>
        </authorList>
    </citation>
    <scope>NUCLEOTIDE SEQUENCE [LARGE SCALE GENOMIC DNA]</scope>
    <source>
        <strain evidence="2">RIFOXYD1_FULL_PER-ii_59_16</strain>
    </source>
</reference>
<evidence type="ECO:0000313" key="3">
    <source>
        <dbReference type="Proteomes" id="UP000069135"/>
    </source>
</evidence>
<dbReference type="Proteomes" id="UP000069135">
    <property type="component" value="Chromosome"/>
</dbReference>
<feature type="chain" id="PRO_5009797853" evidence="1">
    <location>
        <begin position="20"/>
        <end position="291"/>
    </location>
</feature>
<accession>A0A0S1STI8</accession>
<accession>A0A0S1SNR0</accession>
<dbReference type="EMBL" id="CP013065">
    <property type="protein sequence ID" value="ALM13227.1"/>
    <property type="molecule type" value="Genomic_DNA"/>
</dbReference>
<reference evidence="3" key="1">
    <citation type="submission" date="2015-10" db="EMBL/GenBank/DDBJ databases">
        <title>Analysis of five complete genome sequences for members of the class Peribacteria in the recently recognized Peregrinibacteria bacterial phylum.</title>
        <authorList>
            <person name="Anantharaman K."/>
            <person name="Brown C.T."/>
            <person name="Burstein D."/>
            <person name="Castelle C.J."/>
            <person name="Probst A.J."/>
            <person name="Thomas B.C."/>
            <person name="Williams K.H."/>
            <person name="Banfield J.F."/>
        </authorList>
    </citation>
    <scope>NUCLEOTIDE SEQUENCE [LARGE SCALE GENOMIC DNA]</scope>
</reference>
<accession>A0A0S1SMR2</accession>
<evidence type="ECO:0000313" key="2">
    <source>
        <dbReference type="EMBL" id="ALM13227.1"/>
    </source>
</evidence>
<dbReference type="STRING" id="1735162.PeribacterB2_0540"/>
<keyword evidence="1" id="KW-0732">Signal</keyword>
<gene>
    <name evidence="2" type="ORF">PeribacterD1_0541</name>
</gene>
<proteinExistence type="predicted"/>
<evidence type="ECO:0000256" key="1">
    <source>
        <dbReference type="SAM" id="SignalP"/>
    </source>
</evidence>
<dbReference type="KEGG" id="prf:PeribacterA2_0541"/>
<accession>A0A0S1SJ60</accession>
<protein>
    <submittedName>
        <fullName evidence="2">Uncharacterized protein</fullName>
    </submittedName>
</protein>
<name>A0A0S1SMR2_9BACT</name>
<feature type="signal peptide" evidence="1">
    <location>
        <begin position="1"/>
        <end position="19"/>
    </location>
</feature>
<accession>A0A0S1SVH1</accession>
<sequence length="291" mass="31038">MLTIPVLLLTLLSPLTLRVQVVALPSASVPPGAQRVEMLSLRFTAPCDGDATVHGITVTHGGMGDPDDFSSVYVLSDGRRISRGRSLSSTDGSVPLSLYPAWIVPACGTRTLSVAADFGADAAVAGEHRLTIDVPAHVDAGGYRVTFSPAPVTVTRTTTGIAQGSVSVEFLPVLSRIRYGAHRSVARLRLTAQGDFDQVVESITLTNDGSARGTDLQNLMLQTSRGQVLASLPSLRGDLAPFVLASPLRLNRGQVILLEVRADMRASARRTVGFTLEEPSDLFARRVRTRR</sequence>
<dbReference type="AlphaFoldDB" id="A0A0S1SMR2"/>
<organism evidence="2 3">
    <name type="scientific">Candidatus Peribacter riflensis</name>
    <dbReference type="NCBI Taxonomy" id="1735162"/>
    <lineage>
        <taxon>Bacteria</taxon>
        <taxon>Candidatus Peregrinibacteriota</taxon>
        <taxon>Candidatus Peribacteria</taxon>
        <taxon>Candidatus Peribacterales</taxon>
        <taxon>Candidatus Peribacteraceae</taxon>
        <taxon>Candidatus Peribacter</taxon>
    </lineage>
</organism>